<dbReference type="InterPro" id="IPR058240">
    <property type="entry name" value="rSAM_sf"/>
</dbReference>
<keyword evidence="2 8" id="KW-0949">S-adenosyl-L-methionine</keyword>
<dbReference type="CDD" id="cd01335">
    <property type="entry name" value="Radical_SAM"/>
    <property type="match status" value="1"/>
</dbReference>
<comment type="similarity">
    <text evidence="8">Belongs to the radical SAM superfamily. 7-carboxy-7-deazaguanine synthase family.</text>
</comment>
<dbReference type="InterPro" id="IPR024924">
    <property type="entry name" value="7-CO-7-deazaguanine_synth-like"/>
</dbReference>
<dbReference type="PANTHER" id="PTHR42836:SF1">
    <property type="entry name" value="7-CARBOXY-7-DEAZAGUANINE SYNTHASE"/>
    <property type="match status" value="1"/>
</dbReference>
<dbReference type="eggNOG" id="COG0602">
    <property type="taxonomic scope" value="Bacteria"/>
</dbReference>
<evidence type="ECO:0000259" key="9">
    <source>
        <dbReference type="PROSITE" id="PS51918"/>
    </source>
</evidence>
<keyword evidence="5 8" id="KW-0408">Iron</keyword>
<dbReference type="NCBIfam" id="TIGR03963">
    <property type="entry name" value="rSAM_QueE_Clost"/>
    <property type="match status" value="1"/>
</dbReference>
<comment type="cofactor">
    <cofactor evidence="8">
        <name>Mg(2+)</name>
        <dbReference type="ChEBI" id="CHEBI:18420"/>
    </cofactor>
</comment>
<dbReference type="SUPFAM" id="SSF102114">
    <property type="entry name" value="Radical SAM enzymes"/>
    <property type="match status" value="1"/>
</dbReference>
<evidence type="ECO:0000256" key="7">
    <source>
        <dbReference type="ARBA" id="ARBA00023239"/>
    </source>
</evidence>
<keyword evidence="7 8" id="KW-0456">Lyase</keyword>
<accession>E4L7B3</accession>
<feature type="binding site" evidence="8">
    <location>
        <begin position="45"/>
        <end position="47"/>
    </location>
    <ligand>
        <name>S-adenosyl-L-methionine</name>
        <dbReference type="ChEBI" id="CHEBI:59789"/>
    </ligand>
</feature>
<reference evidence="10 11" key="1">
    <citation type="submission" date="2010-11" db="EMBL/GenBank/DDBJ databases">
        <authorList>
            <person name="Durkin A.S."/>
            <person name="Madupu R."/>
            <person name="Torralba M."/>
            <person name="Gillis M."/>
            <person name="Methe B."/>
            <person name="Sutton G."/>
            <person name="Nelson K.E."/>
        </authorList>
    </citation>
    <scope>NUCLEOTIDE SEQUENCE [LARGE SCALE GENOMIC DNA]</scope>
    <source>
        <strain evidence="10 11">UPII 345-E</strain>
    </source>
</reference>
<dbReference type="Proteomes" id="UP000004594">
    <property type="component" value="Unassembled WGS sequence"/>
</dbReference>
<keyword evidence="3 8" id="KW-0479">Metal-binding</keyword>
<comment type="cofactor">
    <cofactor evidence="8">
        <name>S-adenosyl-L-methionine</name>
        <dbReference type="ChEBI" id="CHEBI:59789"/>
    </cofactor>
    <text evidence="8">Binds 1 S-adenosyl-L-methionine per subunit.</text>
</comment>
<dbReference type="GO" id="GO:0000287">
    <property type="term" value="F:magnesium ion binding"/>
    <property type="evidence" value="ECO:0007669"/>
    <property type="project" value="UniProtKB-UniRule"/>
</dbReference>
<organism evidence="10 11">
    <name type="scientific">Dialister micraerophilus UPII 345-E</name>
    <dbReference type="NCBI Taxonomy" id="910314"/>
    <lineage>
        <taxon>Bacteria</taxon>
        <taxon>Bacillati</taxon>
        <taxon>Bacillota</taxon>
        <taxon>Negativicutes</taxon>
        <taxon>Veillonellales</taxon>
        <taxon>Veillonellaceae</taxon>
        <taxon>Dialister</taxon>
    </lineage>
</organism>
<dbReference type="PIRSF" id="PIRSF000370">
    <property type="entry name" value="QueE"/>
    <property type="match status" value="1"/>
</dbReference>
<keyword evidence="8" id="KW-0671">Queuosine biosynthesis</keyword>
<feature type="binding site" evidence="8">
    <location>
        <position position="81"/>
    </location>
    <ligand>
        <name>substrate</name>
    </ligand>
</feature>
<dbReference type="InterPro" id="IPR013785">
    <property type="entry name" value="Aldolase_TIM"/>
</dbReference>
<dbReference type="GO" id="GO:0051539">
    <property type="term" value="F:4 iron, 4 sulfur cluster binding"/>
    <property type="evidence" value="ECO:0007669"/>
    <property type="project" value="UniProtKB-UniRule"/>
</dbReference>
<evidence type="ECO:0000256" key="4">
    <source>
        <dbReference type="ARBA" id="ARBA00022842"/>
    </source>
</evidence>
<dbReference type="OrthoDB" id="9792276at2"/>
<name>E4L7B3_9FIRM</name>
<dbReference type="InterPro" id="IPR007197">
    <property type="entry name" value="rSAM"/>
</dbReference>
<dbReference type="InterPro" id="IPR023868">
    <property type="entry name" value="7-CO-7-deazaGua_synth_put_Clo"/>
</dbReference>
<comment type="cofactor">
    <cofactor evidence="8">
        <name>[4Fe-4S] cluster</name>
        <dbReference type="ChEBI" id="CHEBI:49883"/>
    </cofactor>
    <text evidence="8">Binds 1 [4Fe-4S] cluster. The cluster is coordinated with 3 cysteines and an exchangeable S-adenosyl-L-methionine.</text>
</comment>
<keyword evidence="4 8" id="KW-0460">Magnesium</keyword>
<dbReference type="GO" id="GO:1904047">
    <property type="term" value="F:S-adenosyl-L-methionine binding"/>
    <property type="evidence" value="ECO:0007669"/>
    <property type="project" value="UniProtKB-UniRule"/>
</dbReference>
<keyword evidence="1 8" id="KW-0004">4Fe-4S</keyword>
<proteinExistence type="inferred from homology"/>
<feature type="binding site" evidence="8">
    <location>
        <position position="39"/>
    </location>
    <ligand>
        <name>[4Fe-4S] cluster</name>
        <dbReference type="ChEBI" id="CHEBI:49883"/>
        <note>4Fe-4S-S-AdoMet</note>
    </ligand>
</feature>
<evidence type="ECO:0000313" key="11">
    <source>
        <dbReference type="Proteomes" id="UP000004594"/>
    </source>
</evidence>
<protein>
    <recommendedName>
        <fullName evidence="8">7-carboxy-7-deazaguanine synthase</fullName>
        <shortName evidence="8">CDG synthase</shortName>
        <ecNumber evidence="8">4.3.99.3</ecNumber>
    </recommendedName>
    <alternativeName>
        <fullName evidence="8">Queuosine biosynthesis protein QueE</fullName>
    </alternativeName>
</protein>
<comment type="pathway">
    <text evidence="8">Purine metabolism; 7-cyano-7-deazaguanine biosynthesis.</text>
</comment>
<dbReference type="EMBL" id="AENT01000001">
    <property type="protein sequence ID" value="EFR43363.1"/>
    <property type="molecule type" value="Genomic_DNA"/>
</dbReference>
<feature type="binding site" evidence="8">
    <location>
        <begin position="20"/>
        <end position="22"/>
    </location>
    <ligand>
        <name>substrate</name>
    </ligand>
</feature>
<feature type="binding site" evidence="8">
    <location>
        <position position="83"/>
    </location>
    <ligand>
        <name>S-adenosyl-L-methionine</name>
        <dbReference type="ChEBI" id="CHEBI:59789"/>
    </ligand>
</feature>
<evidence type="ECO:0000256" key="5">
    <source>
        <dbReference type="ARBA" id="ARBA00023004"/>
    </source>
</evidence>
<sequence>MKNNGTIKGGFHIVEIFDSIEGEGKRTGYMAIFVRLASCNLRCTYCDTSYALTLKDTKEILSEKELIEKIHSYPWKKITFTGGEPMLHPLQNICETLGKEGYEINIETSGSIPLFDKRPPNLFYTMDFKCTGSGMKQYMIEENFEKLNKDDVLKFVVGDLTDLGDMRKIIKTKYNNVEQPRFYVSPVWGKIKPVELVNYVKNHKMTNVCVQVQLHKIIWNPEARGV</sequence>
<comment type="caution">
    <text evidence="10">The sequence shown here is derived from an EMBL/GenBank/DDBJ whole genome shotgun (WGS) entry which is preliminary data.</text>
</comment>
<comment type="caution">
    <text evidence="8">Lacks conserved residue(s) required for the propagation of feature annotation.</text>
</comment>
<dbReference type="EC" id="4.3.99.3" evidence="8"/>
<feature type="domain" description="Radical SAM core" evidence="9">
    <location>
        <begin position="22"/>
        <end position="221"/>
    </location>
</feature>
<dbReference type="SFLD" id="SFLDS00029">
    <property type="entry name" value="Radical_SAM"/>
    <property type="match status" value="1"/>
</dbReference>
<dbReference type="Gene3D" id="3.20.20.70">
    <property type="entry name" value="Aldolase class I"/>
    <property type="match status" value="1"/>
</dbReference>
<feature type="binding site" evidence="8">
    <location>
        <position position="48"/>
    </location>
    <ligand>
        <name>Mg(2+)</name>
        <dbReference type="ChEBI" id="CHEBI:18420"/>
    </ligand>
</feature>
<feature type="binding site" evidence="8">
    <location>
        <position position="35"/>
    </location>
    <ligand>
        <name>substrate</name>
    </ligand>
</feature>
<evidence type="ECO:0000256" key="2">
    <source>
        <dbReference type="ARBA" id="ARBA00022691"/>
    </source>
</evidence>
<dbReference type="AlphaFoldDB" id="E4L7B3"/>
<evidence type="ECO:0000256" key="6">
    <source>
        <dbReference type="ARBA" id="ARBA00023014"/>
    </source>
</evidence>
<dbReference type="GO" id="GO:0008616">
    <property type="term" value="P:tRNA queuosine(34) biosynthetic process"/>
    <property type="evidence" value="ECO:0007669"/>
    <property type="project" value="UniProtKB-UniRule"/>
</dbReference>
<feature type="binding site" evidence="8">
    <location>
        <position position="43"/>
    </location>
    <ligand>
        <name>[4Fe-4S] cluster</name>
        <dbReference type="ChEBI" id="CHEBI:49883"/>
        <note>4Fe-4S-S-AdoMet</note>
    </ligand>
</feature>
<comment type="catalytic activity">
    <reaction evidence="8">
        <text>6-carboxy-5,6,7,8-tetrahydropterin + H(+) = 7-carboxy-7-carbaguanine + NH4(+)</text>
        <dbReference type="Rhea" id="RHEA:27974"/>
        <dbReference type="ChEBI" id="CHEBI:15378"/>
        <dbReference type="ChEBI" id="CHEBI:28938"/>
        <dbReference type="ChEBI" id="CHEBI:61032"/>
        <dbReference type="ChEBI" id="CHEBI:61036"/>
        <dbReference type="EC" id="4.3.99.3"/>
    </reaction>
</comment>
<evidence type="ECO:0000256" key="3">
    <source>
        <dbReference type="ARBA" id="ARBA00022723"/>
    </source>
</evidence>
<evidence type="ECO:0000256" key="8">
    <source>
        <dbReference type="HAMAP-Rule" id="MF_00917"/>
    </source>
</evidence>
<feature type="binding site" evidence="8">
    <location>
        <position position="46"/>
    </location>
    <ligand>
        <name>[4Fe-4S] cluster</name>
        <dbReference type="ChEBI" id="CHEBI:49883"/>
        <note>4Fe-4S-S-AdoMet</note>
    </ligand>
</feature>
<evidence type="ECO:0000313" key="10">
    <source>
        <dbReference type="EMBL" id="EFR43363.1"/>
    </source>
</evidence>
<dbReference type="RefSeq" id="WP_007553706.1">
    <property type="nucleotide sequence ID" value="NZ_AENT01000001.1"/>
</dbReference>
<keyword evidence="6 8" id="KW-0411">Iron-sulfur</keyword>
<dbReference type="Pfam" id="PF04055">
    <property type="entry name" value="Radical_SAM"/>
    <property type="match status" value="1"/>
</dbReference>
<dbReference type="PROSITE" id="PS51918">
    <property type="entry name" value="RADICAL_SAM"/>
    <property type="match status" value="1"/>
</dbReference>
<dbReference type="UniPathway" id="UPA00391"/>
<comment type="function">
    <text evidence="8">Catalyzes the complex heterocyclic radical-mediated conversion of 6-carboxy-5,6,7,8-tetrahydropterin (CPH4) to 7-carboxy-7-deazaguanine (CDG), a step common to the biosynthetic pathways of all 7-deazapurine-containing compounds.</text>
</comment>
<dbReference type="PANTHER" id="PTHR42836">
    <property type="entry name" value="7-CARBOXY-7-DEAZAGUANINE SYNTHASE"/>
    <property type="match status" value="1"/>
</dbReference>
<dbReference type="HAMAP" id="MF_00917">
    <property type="entry name" value="QueE"/>
    <property type="match status" value="1"/>
</dbReference>
<gene>
    <name evidence="8" type="primary">queE</name>
    <name evidence="10" type="ORF">HMPREF9220_1261</name>
</gene>
<comment type="subunit">
    <text evidence="8">Homodimer.</text>
</comment>
<dbReference type="GO" id="GO:0016840">
    <property type="term" value="F:carbon-nitrogen lyase activity"/>
    <property type="evidence" value="ECO:0007669"/>
    <property type="project" value="UniProtKB-UniRule"/>
</dbReference>
<evidence type="ECO:0000256" key="1">
    <source>
        <dbReference type="ARBA" id="ARBA00022485"/>
    </source>
</evidence>